<accession>A0A0E9PX71</accession>
<evidence type="ECO:0000313" key="2">
    <source>
        <dbReference type="EMBL" id="JAH09221.1"/>
    </source>
</evidence>
<feature type="region of interest" description="Disordered" evidence="1">
    <location>
        <begin position="31"/>
        <end position="55"/>
    </location>
</feature>
<evidence type="ECO:0000256" key="1">
    <source>
        <dbReference type="SAM" id="MobiDB-lite"/>
    </source>
</evidence>
<dbReference type="AlphaFoldDB" id="A0A0E9PX71"/>
<proteinExistence type="predicted"/>
<reference evidence="2" key="1">
    <citation type="submission" date="2014-11" db="EMBL/GenBank/DDBJ databases">
        <authorList>
            <person name="Amaro Gonzalez C."/>
        </authorList>
    </citation>
    <scope>NUCLEOTIDE SEQUENCE</scope>
</reference>
<name>A0A0E9PX71_ANGAN</name>
<organism evidence="2">
    <name type="scientific">Anguilla anguilla</name>
    <name type="common">European freshwater eel</name>
    <name type="synonym">Muraena anguilla</name>
    <dbReference type="NCBI Taxonomy" id="7936"/>
    <lineage>
        <taxon>Eukaryota</taxon>
        <taxon>Metazoa</taxon>
        <taxon>Chordata</taxon>
        <taxon>Craniata</taxon>
        <taxon>Vertebrata</taxon>
        <taxon>Euteleostomi</taxon>
        <taxon>Actinopterygii</taxon>
        <taxon>Neopterygii</taxon>
        <taxon>Teleostei</taxon>
        <taxon>Anguilliformes</taxon>
        <taxon>Anguillidae</taxon>
        <taxon>Anguilla</taxon>
    </lineage>
</organism>
<reference evidence="2" key="2">
    <citation type="journal article" date="2015" name="Fish Shellfish Immunol.">
        <title>Early steps in the European eel (Anguilla anguilla)-Vibrio vulnificus interaction in the gills: Role of the RtxA13 toxin.</title>
        <authorList>
            <person name="Callol A."/>
            <person name="Pajuelo D."/>
            <person name="Ebbesson L."/>
            <person name="Teles M."/>
            <person name="MacKenzie S."/>
            <person name="Amaro C."/>
        </authorList>
    </citation>
    <scope>NUCLEOTIDE SEQUENCE</scope>
</reference>
<dbReference type="EMBL" id="GBXM01099356">
    <property type="protein sequence ID" value="JAH09221.1"/>
    <property type="molecule type" value="Transcribed_RNA"/>
</dbReference>
<protein>
    <submittedName>
        <fullName evidence="2">Uncharacterized protein</fullName>
    </submittedName>
</protein>
<sequence>MCYPSESIFLMRSFSEDSSMSALWLRKSLSSPGPLTHSKGGDCRSSDNSCGIKGR</sequence>